<evidence type="ECO:0000256" key="1">
    <source>
        <dbReference type="ARBA" id="ARBA00012528"/>
    </source>
</evidence>
<dbReference type="PROSITE" id="PS50887">
    <property type="entry name" value="GGDEF"/>
    <property type="match status" value="1"/>
</dbReference>
<feature type="domain" description="GGDEF" evidence="3">
    <location>
        <begin position="172"/>
        <end position="299"/>
    </location>
</feature>
<comment type="catalytic activity">
    <reaction evidence="2">
        <text>2 GTP = 3',3'-c-di-GMP + 2 diphosphate</text>
        <dbReference type="Rhea" id="RHEA:24898"/>
        <dbReference type="ChEBI" id="CHEBI:33019"/>
        <dbReference type="ChEBI" id="CHEBI:37565"/>
        <dbReference type="ChEBI" id="CHEBI:58805"/>
        <dbReference type="EC" id="2.7.7.65"/>
    </reaction>
</comment>
<dbReference type="InterPro" id="IPR035965">
    <property type="entry name" value="PAS-like_dom_sf"/>
</dbReference>
<dbReference type="AlphaFoldDB" id="G7QD95"/>
<dbReference type="PANTHER" id="PTHR45138:SF9">
    <property type="entry name" value="DIGUANYLATE CYCLASE DGCM-RELATED"/>
    <property type="match status" value="1"/>
</dbReference>
<dbReference type="eggNOG" id="COG3706">
    <property type="taxonomic scope" value="Bacteria"/>
</dbReference>
<dbReference type="STRING" id="694327.DFW101_0384"/>
<dbReference type="Gene3D" id="3.30.450.20">
    <property type="entry name" value="PAS domain"/>
    <property type="match status" value="1"/>
</dbReference>
<gene>
    <name evidence="4" type="ORF">DFW101_0384</name>
</gene>
<dbReference type="GO" id="GO:0005886">
    <property type="term" value="C:plasma membrane"/>
    <property type="evidence" value="ECO:0007669"/>
    <property type="project" value="TreeGrafter"/>
</dbReference>
<dbReference type="EMBL" id="CM001368">
    <property type="protein sequence ID" value="EHJ46401.1"/>
    <property type="molecule type" value="Genomic_DNA"/>
</dbReference>
<proteinExistence type="predicted"/>
<dbReference type="HOGENOM" id="CLU_000445_11_4_7"/>
<reference evidence="5" key="1">
    <citation type="journal article" date="2015" name="Genome Announc.">
        <title>High-Quality Draft Genome Sequence of Desulfovibrio carbinoliphilus FW-101-2B, an Organic Acid-Oxidizing Sulfate-Reducing Bacterium Isolated from Uranium(VI)-Contaminated Groundwater.</title>
        <authorList>
            <person name="Ramsay B.D."/>
            <person name="Hwang C."/>
            <person name="Woo H.L."/>
            <person name="Carroll S.L."/>
            <person name="Lucas S."/>
            <person name="Han J."/>
            <person name="Lapidus A.L."/>
            <person name="Cheng J.F."/>
            <person name="Goodwin L.A."/>
            <person name="Pitluck S."/>
            <person name="Peters L."/>
            <person name="Chertkov O."/>
            <person name="Held B."/>
            <person name="Detter J.C."/>
            <person name="Han C.S."/>
            <person name="Tapia R."/>
            <person name="Land M.L."/>
            <person name="Hauser L.J."/>
            <person name="Kyrpides N.C."/>
            <person name="Ivanova N.N."/>
            <person name="Mikhailova N."/>
            <person name="Pagani I."/>
            <person name="Woyke T."/>
            <person name="Arkin A.P."/>
            <person name="Dehal P."/>
            <person name="Chivian D."/>
            <person name="Criddle C.S."/>
            <person name="Wu W."/>
            <person name="Chakraborty R."/>
            <person name="Hazen T.C."/>
            <person name="Fields M.W."/>
        </authorList>
    </citation>
    <scope>NUCLEOTIDE SEQUENCE [LARGE SCALE GENOMIC DNA]</scope>
    <source>
        <strain evidence="5">FW-101-2B</strain>
    </source>
</reference>
<evidence type="ECO:0000313" key="5">
    <source>
        <dbReference type="Proteomes" id="UP000004662"/>
    </source>
</evidence>
<accession>G7QD95</accession>
<dbReference type="Proteomes" id="UP000004662">
    <property type="component" value="Chromosome"/>
</dbReference>
<dbReference type="PANTHER" id="PTHR45138">
    <property type="entry name" value="REGULATORY COMPONENTS OF SENSORY TRANSDUCTION SYSTEM"/>
    <property type="match status" value="1"/>
</dbReference>
<sequence>MMENALFESHFDLIPFGIYVVEAASYTFVYSNKAFIGRFGDNAGRTCHKVLYERDTPCLNCRMAELLTETGLPNGETLVFEHFNEVDDRWYQMQVRTMTWPDGRVVKYSIAVDISELKETQNRLAEAHAELALTNRELVRLSTTDMLTGLANRQRVDALLGQGLCAMAEAGTPLSLVMLDIDHFKLVNDRHGHQRGDEVLRAVAGRLRGAVPPEFAVGRWGGEEFLVLCPGMRLADAYLLAETLRQAVSAPDTSGPGRLTCSFGVVEARSGEDGVGLLARADQALYAAKGLGRDRVETA</sequence>
<dbReference type="GO" id="GO:1902201">
    <property type="term" value="P:negative regulation of bacterial-type flagellum-dependent cell motility"/>
    <property type="evidence" value="ECO:0007669"/>
    <property type="project" value="TreeGrafter"/>
</dbReference>
<evidence type="ECO:0000259" key="3">
    <source>
        <dbReference type="PROSITE" id="PS50887"/>
    </source>
</evidence>
<dbReference type="SMART" id="SM00267">
    <property type="entry name" value="GGDEF"/>
    <property type="match status" value="1"/>
</dbReference>
<dbReference type="OrthoDB" id="9790367at2"/>
<dbReference type="CDD" id="cd01949">
    <property type="entry name" value="GGDEF"/>
    <property type="match status" value="1"/>
</dbReference>
<dbReference type="InterPro" id="IPR029787">
    <property type="entry name" value="Nucleotide_cyclase"/>
</dbReference>
<dbReference type="GO" id="GO:0052621">
    <property type="term" value="F:diguanylate cyclase activity"/>
    <property type="evidence" value="ECO:0007669"/>
    <property type="project" value="UniProtKB-EC"/>
</dbReference>
<dbReference type="SUPFAM" id="SSF55785">
    <property type="entry name" value="PYP-like sensor domain (PAS domain)"/>
    <property type="match status" value="1"/>
</dbReference>
<evidence type="ECO:0000256" key="2">
    <source>
        <dbReference type="ARBA" id="ARBA00034247"/>
    </source>
</evidence>
<dbReference type="NCBIfam" id="TIGR00254">
    <property type="entry name" value="GGDEF"/>
    <property type="match status" value="1"/>
</dbReference>
<dbReference type="Pfam" id="PF00990">
    <property type="entry name" value="GGDEF"/>
    <property type="match status" value="1"/>
</dbReference>
<dbReference type="RefSeq" id="WP_009179847.1">
    <property type="nucleotide sequence ID" value="NZ_CM001368.1"/>
</dbReference>
<dbReference type="Gene3D" id="3.30.70.270">
    <property type="match status" value="1"/>
</dbReference>
<dbReference type="InterPro" id="IPR043128">
    <property type="entry name" value="Rev_trsase/Diguanyl_cyclase"/>
</dbReference>
<dbReference type="InterPro" id="IPR050469">
    <property type="entry name" value="Diguanylate_Cyclase"/>
</dbReference>
<dbReference type="InterPro" id="IPR000160">
    <property type="entry name" value="GGDEF_dom"/>
</dbReference>
<dbReference type="EC" id="2.7.7.65" evidence="1"/>
<keyword evidence="5" id="KW-1185">Reference proteome</keyword>
<dbReference type="GO" id="GO:0043709">
    <property type="term" value="P:cell adhesion involved in single-species biofilm formation"/>
    <property type="evidence" value="ECO:0007669"/>
    <property type="project" value="TreeGrafter"/>
</dbReference>
<evidence type="ECO:0000313" key="4">
    <source>
        <dbReference type="EMBL" id="EHJ46401.1"/>
    </source>
</evidence>
<dbReference type="FunFam" id="3.30.70.270:FF:000001">
    <property type="entry name" value="Diguanylate cyclase domain protein"/>
    <property type="match status" value="1"/>
</dbReference>
<organism evidence="4 5">
    <name type="scientific">Solidesulfovibrio carbinoliphilus subsp. oakridgensis</name>
    <dbReference type="NCBI Taxonomy" id="694327"/>
    <lineage>
        <taxon>Bacteria</taxon>
        <taxon>Pseudomonadati</taxon>
        <taxon>Thermodesulfobacteriota</taxon>
        <taxon>Desulfovibrionia</taxon>
        <taxon>Desulfovibrionales</taxon>
        <taxon>Desulfovibrionaceae</taxon>
        <taxon>Solidesulfovibrio</taxon>
    </lineage>
</organism>
<protein>
    <recommendedName>
        <fullName evidence="1">diguanylate cyclase</fullName>
        <ecNumber evidence="1">2.7.7.65</ecNumber>
    </recommendedName>
</protein>
<dbReference type="SUPFAM" id="SSF55073">
    <property type="entry name" value="Nucleotide cyclase"/>
    <property type="match status" value="1"/>
</dbReference>
<name>G7QD95_9BACT</name>